<proteinExistence type="predicted"/>
<gene>
    <name evidence="1" type="ORF">CGZ54_08380</name>
</gene>
<sequence>MSQTVVSVQKQSPAEEIRRENLYHTKLQCLAEVLSKRAVLDERGAVQDAKAINAAFDKITF</sequence>
<organism evidence="1 2">
    <name type="scientific">Enterobacter hormaechei</name>
    <dbReference type="NCBI Taxonomy" id="158836"/>
    <lineage>
        <taxon>Bacteria</taxon>
        <taxon>Pseudomonadati</taxon>
        <taxon>Pseudomonadota</taxon>
        <taxon>Gammaproteobacteria</taxon>
        <taxon>Enterobacterales</taxon>
        <taxon>Enterobacteriaceae</taxon>
        <taxon>Enterobacter</taxon>
        <taxon>Enterobacter cloacae complex</taxon>
    </lineage>
</organism>
<reference evidence="1 2" key="1">
    <citation type="submission" date="2017-07" db="EMBL/GenBank/DDBJ databases">
        <title>Draft genome sequence of Enterobacter cloacae ST128, a clinical strain coproducing KPC-2 and NDM-1 carbapenemases.</title>
        <authorList>
            <person name="Li X."/>
        </authorList>
    </citation>
    <scope>NUCLEOTIDE SEQUENCE [LARGE SCALE GENOMIC DNA]</scope>
    <source>
        <strain evidence="1 2">HBY</strain>
    </source>
</reference>
<protein>
    <submittedName>
        <fullName evidence="1">Uncharacterized protein</fullName>
    </submittedName>
</protein>
<dbReference type="Proteomes" id="UP000231328">
    <property type="component" value="Unassembled WGS sequence"/>
</dbReference>
<evidence type="ECO:0000313" key="1">
    <source>
        <dbReference type="EMBL" id="PJG40227.1"/>
    </source>
</evidence>
<evidence type="ECO:0000313" key="2">
    <source>
        <dbReference type="Proteomes" id="UP000231328"/>
    </source>
</evidence>
<dbReference type="EMBL" id="NMVR01000011">
    <property type="protein sequence ID" value="PJG40227.1"/>
    <property type="molecule type" value="Genomic_DNA"/>
</dbReference>
<accession>A0AAP8GN16</accession>
<dbReference type="AlphaFoldDB" id="A0AAP8GN16"/>
<name>A0AAP8GN16_9ENTR</name>
<comment type="caution">
    <text evidence="1">The sequence shown here is derived from an EMBL/GenBank/DDBJ whole genome shotgun (WGS) entry which is preliminary data.</text>
</comment>
<dbReference type="RefSeq" id="WP_052696076.1">
    <property type="nucleotide sequence ID" value="NZ_CP129250.1"/>
</dbReference>